<evidence type="ECO:0000313" key="3">
    <source>
        <dbReference type="Proteomes" id="UP001199424"/>
    </source>
</evidence>
<evidence type="ECO:0000313" key="2">
    <source>
        <dbReference type="EMBL" id="MCC2137402.1"/>
    </source>
</evidence>
<keyword evidence="1" id="KW-0472">Membrane</keyword>
<evidence type="ECO:0000256" key="1">
    <source>
        <dbReference type="SAM" id="Phobius"/>
    </source>
</evidence>
<keyword evidence="1" id="KW-1133">Transmembrane helix</keyword>
<name>A0AAE3DJ73_9FIRM</name>
<dbReference type="Pfam" id="PF18956">
    <property type="entry name" value="DUF5699"/>
    <property type="match status" value="1"/>
</dbReference>
<accession>A0AAE3DJ73</accession>
<proteinExistence type="predicted"/>
<comment type="caution">
    <text evidence="2">The sequence shown here is derived from an EMBL/GenBank/DDBJ whole genome shotgun (WGS) entry which is preliminary data.</text>
</comment>
<organism evidence="2 3">
    <name type="scientific">Hominenteromicrobium mulieris</name>
    <dbReference type="NCBI Taxonomy" id="2885357"/>
    <lineage>
        <taxon>Bacteria</taxon>
        <taxon>Bacillati</taxon>
        <taxon>Bacillota</taxon>
        <taxon>Clostridia</taxon>
        <taxon>Eubacteriales</taxon>
        <taxon>Oscillospiraceae</taxon>
        <taxon>Hominenteromicrobium</taxon>
    </lineage>
</organism>
<dbReference type="Proteomes" id="UP001199424">
    <property type="component" value="Unassembled WGS sequence"/>
</dbReference>
<dbReference type="EMBL" id="JAJEQC010000009">
    <property type="protein sequence ID" value="MCC2137402.1"/>
    <property type="molecule type" value="Genomic_DNA"/>
</dbReference>
<dbReference type="InterPro" id="IPR043753">
    <property type="entry name" value="DUF5699"/>
</dbReference>
<protein>
    <submittedName>
        <fullName evidence="2">CD1845 family protein</fullName>
    </submittedName>
</protein>
<keyword evidence="1" id="KW-0812">Transmembrane</keyword>
<feature type="transmembrane region" description="Helical" evidence="1">
    <location>
        <begin position="72"/>
        <end position="95"/>
    </location>
</feature>
<gene>
    <name evidence="2" type="ORF">LKD31_10295</name>
</gene>
<sequence>MGRRTNQLDFLMEVAAMIVLKILAAPVMVALSLLAAMVTFLFCVASAVCELGCIALTLLSLILFIGGQTVGGIVFLVLAFLVSPFGVPAIAEWLVDRLHSAKFALRDFITG</sequence>
<feature type="transmembrane region" description="Helical" evidence="1">
    <location>
        <begin position="14"/>
        <end position="34"/>
    </location>
</feature>
<dbReference type="AlphaFoldDB" id="A0AAE3DJ73"/>
<feature type="transmembrane region" description="Helical" evidence="1">
    <location>
        <begin position="41"/>
        <end position="66"/>
    </location>
</feature>
<reference evidence="2" key="1">
    <citation type="submission" date="2021-10" db="EMBL/GenBank/DDBJ databases">
        <title>Anaerobic single-cell dispensing facilitates the cultivation of human gut bacteria.</title>
        <authorList>
            <person name="Afrizal A."/>
        </authorList>
    </citation>
    <scope>NUCLEOTIDE SEQUENCE</scope>
    <source>
        <strain evidence="2">CLA-AA-H250</strain>
    </source>
</reference>
<keyword evidence="3" id="KW-1185">Reference proteome</keyword>
<dbReference type="RefSeq" id="WP_308449630.1">
    <property type="nucleotide sequence ID" value="NZ_JAJEQC010000009.1"/>
</dbReference>